<dbReference type="InterPro" id="IPR002372">
    <property type="entry name" value="PQQ_rpt_dom"/>
</dbReference>
<feature type="region of interest" description="Disordered" evidence="1">
    <location>
        <begin position="26"/>
        <end position="56"/>
    </location>
</feature>
<dbReference type="OrthoDB" id="136681at2157"/>
<protein>
    <recommendedName>
        <fullName evidence="2">Pyrrolo-quinoline quinone repeat domain-containing protein</fullName>
    </recommendedName>
</protein>
<dbReference type="SUPFAM" id="SSF50998">
    <property type="entry name" value="Quinoprotein alcohol dehydrogenase-like"/>
    <property type="match status" value="1"/>
</dbReference>
<dbReference type="AlphaFoldDB" id="A0A8J8Q302"/>
<dbReference type="Pfam" id="PF13360">
    <property type="entry name" value="PQQ_2"/>
    <property type="match status" value="2"/>
</dbReference>
<name>A0A8J8Q302_9EURY</name>
<keyword evidence="4" id="KW-1185">Reference proteome</keyword>
<dbReference type="InterPro" id="IPR018391">
    <property type="entry name" value="PQQ_b-propeller_rpt"/>
</dbReference>
<proteinExistence type="predicted"/>
<feature type="compositionally biased region" description="Acidic residues" evidence="1">
    <location>
        <begin position="410"/>
        <end position="579"/>
    </location>
</feature>
<dbReference type="PANTHER" id="PTHR34512">
    <property type="entry name" value="CELL SURFACE PROTEIN"/>
    <property type="match status" value="1"/>
</dbReference>
<evidence type="ECO:0000256" key="1">
    <source>
        <dbReference type="SAM" id="MobiDB-lite"/>
    </source>
</evidence>
<dbReference type="InterPro" id="IPR011047">
    <property type="entry name" value="Quinoprotein_ADH-like_sf"/>
</dbReference>
<evidence type="ECO:0000313" key="4">
    <source>
        <dbReference type="Proteomes" id="UP000766904"/>
    </source>
</evidence>
<evidence type="ECO:0000313" key="3">
    <source>
        <dbReference type="EMBL" id="TYL39476.1"/>
    </source>
</evidence>
<sequence length="610" mass="64625">MSEWHRRSVLATGAALSIGGLASVGAGADGPDVEALPDPDVDPNPETDEDWPSFNGDAGHARYVRDGHEFDGDDLEVAWSVEHGGSVAVADDTVFTTTGDGVVALDAADGSVVWKNTDVDASSPSVVGDTVYFSGSEVVALDVSDGSVRWKSDLDPEEPEHGHPIHSHTVAYEAVYVVADDTLYALETDDGSVRWDSESTTIGSQNGEEYEFDGTTAAANGVVYAAAMTSGSTGVKFALEPETGAEVWRTEWEHYTGSSVQARATSAGAVLGHVSYYARHIYDPQTGETIVKATSEGIGISLGEEIYVGGYEGTSVSGSSIDGDEYGWEHTVRRNVRRAVIGSDTVYVYFREHLTDDTYTGELVAFDKYDGSEKWTIAKSELPVGEVRAISGDTLYVEHDDDLVALRETTDEDGDESDDEDDQQDDGDEQDDEEGQEDGGDEDQQGDEQPEEGDEPDDGDGDDEADDGDGDEEPEDGEDTDDDGATDDGGTGDENGDSDDGDDDDKTDDEAEFEGGETGDDEDGGEDSSGDDGTDDEPEDQDTDDEESEDDDAGLGDDDADDGDQADDGATDDEDEADDVPGFTTGAGIVGGAVGLEWLRRKADADEPTE</sequence>
<dbReference type="Gene3D" id="2.130.10.10">
    <property type="entry name" value="YVTN repeat-like/Quinoprotein amine dehydrogenase"/>
    <property type="match status" value="1"/>
</dbReference>
<accession>A0A8J8Q302</accession>
<reference evidence="3" key="1">
    <citation type="submission" date="2017-11" db="EMBL/GenBank/DDBJ databases">
        <authorList>
            <person name="Kajale S.C."/>
            <person name="Sharma A."/>
        </authorList>
    </citation>
    <scope>NUCLEOTIDE SEQUENCE</scope>
    <source>
        <strain evidence="3">LS1_42</strain>
    </source>
</reference>
<dbReference type="EMBL" id="PHNJ01000002">
    <property type="protein sequence ID" value="TYL39476.1"/>
    <property type="molecule type" value="Genomic_DNA"/>
</dbReference>
<comment type="caution">
    <text evidence="3">The sequence shown here is derived from an EMBL/GenBank/DDBJ whole genome shotgun (WGS) entry which is preliminary data.</text>
</comment>
<evidence type="ECO:0000259" key="2">
    <source>
        <dbReference type="Pfam" id="PF13360"/>
    </source>
</evidence>
<feature type="compositionally biased region" description="Acidic residues" evidence="1">
    <location>
        <begin position="31"/>
        <end position="51"/>
    </location>
</feature>
<feature type="domain" description="Pyrrolo-quinoline quinone repeat" evidence="2">
    <location>
        <begin position="238"/>
        <end position="408"/>
    </location>
</feature>
<dbReference type="RefSeq" id="WP_148856608.1">
    <property type="nucleotide sequence ID" value="NZ_PHNJ01000002.1"/>
</dbReference>
<feature type="domain" description="Pyrrolo-quinoline quinone repeat" evidence="2">
    <location>
        <begin position="76"/>
        <end position="228"/>
    </location>
</feature>
<dbReference type="InterPro" id="IPR015943">
    <property type="entry name" value="WD40/YVTN_repeat-like_dom_sf"/>
</dbReference>
<dbReference type="SMART" id="SM00564">
    <property type="entry name" value="PQQ"/>
    <property type="match status" value="5"/>
</dbReference>
<organism evidence="3 4">
    <name type="scientific">Natronococcus pandeyae</name>
    <dbReference type="NCBI Taxonomy" id="2055836"/>
    <lineage>
        <taxon>Archaea</taxon>
        <taxon>Methanobacteriati</taxon>
        <taxon>Methanobacteriota</taxon>
        <taxon>Stenosarchaea group</taxon>
        <taxon>Halobacteria</taxon>
        <taxon>Halobacteriales</taxon>
        <taxon>Natrialbaceae</taxon>
        <taxon>Natronococcus</taxon>
    </lineage>
</organism>
<dbReference type="PANTHER" id="PTHR34512:SF30">
    <property type="entry name" value="OUTER MEMBRANE PROTEIN ASSEMBLY FACTOR BAMB"/>
    <property type="match status" value="1"/>
</dbReference>
<feature type="region of interest" description="Disordered" evidence="1">
    <location>
        <begin position="408"/>
        <end position="595"/>
    </location>
</feature>
<gene>
    <name evidence="3" type="ORF">CV102_04045</name>
</gene>
<dbReference type="Proteomes" id="UP000766904">
    <property type="component" value="Unassembled WGS sequence"/>
</dbReference>